<proteinExistence type="inferred from homology"/>
<keyword evidence="6" id="KW-0255">Endonuclease</keyword>
<dbReference type="GO" id="GO:0046872">
    <property type="term" value="F:metal ion binding"/>
    <property type="evidence" value="ECO:0007669"/>
    <property type="project" value="UniProtKB-KW"/>
</dbReference>
<sequence length="614" mass="70692">MGISGLLPLLKSIQVKTHIKQYSGKTIGVDAYIWLYKGAFSCAWDLALGELTERYVDYAMHRVKMLKHYGIKLFIVFDGGYLPSKEKTENQRGKRRAESKAKGLEFLSQNKKRLAMEQFQKCINVTPEMAYKFIKALRHENIDYVVAPYEADAQLAYLEKQGIIDAILTEDSDLLVFGCKCILLKLDQYGECIEIKREKFPQVKEIDLSGWSDENFRCMAILSGCDYLDGVPGIGLKTAYRLLKKHKTIDQLLRVIKSEYALKIPHDYEVQFNFANLTFMHQRVYCLDKKSIVMWNEPKTSLGDNIDRIAGPDIPADIVQGLIRGEINPITKLPIFTSLNEIETFNNTKESIQSSNEYYIFSRQRKESSFSNHSITSFFASSTNSSRPQVLSVLNNNAKRPPTNDISRQTDVKHFKETFQDKKSVVSKINQENTRQTNHVLNEINSFPYQKEANVHIINKESQIKTTENTNNEGIDHKNITIDLNNSHSDQLNSFQTSKSSESQILDECPWFNDAYSEKDDIHSKSQKIDIYEDKESYSNIILNWRQLYMHTSKDSAKTHFPLFQIATQNTFVKHNLEPIEERKISKETSCIRKLPSCFNFSTNSTEQIGKKIC</sequence>
<dbReference type="InterPro" id="IPR037315">
    <property type="entry name" value="EXO1_H3TH"/>
</dbReference>
<dbReference type="InterPro" id="IPR044752">
    <property type="entry name" value="PIN-like_EXO1"/>
</dbReference>
<dbReference type="PANTHER" id="PTHR11081">
    <property type="entry name" value="FLAP ENDONUCLEASE FAMILY MEMBER"/>
    <property type="match status" value="1"/>
</dbReference>
<evidence type="ECO:0000256" key="3">
    <source>
        <dbReference type="ARBA" id="ARBA00010563"/>
    </source>
</evidence>
<gene>
    <name evidence="17" type="ORF">MERGE_001778</name>
</gene>
<dbReference type="SMART" id="SM00279">
    <property type="entry name" value="HhH2"/>
    <property type="match status" value="1"/>
</dbReference>
<dbReference type="InterPro" id="IPR008918">
    <property type="entry name" value="HhH2"/>
</dbReference>
<accession>A0A899G7D4</accession>
<dbReference type="GO" id="GO:0035312">
    <property type="term" value="F:5'-3' DNA exonuclease activity"/>
    <property type="evidence" value="ECO:0007669"/>
    <property type="project" value="InterPro"/>
</dbReference>
<dbReference type="PROSITE" id="PS00842">
    <property type="entry name" value="XPG_2"/>
    <property type="match status" value="1"/>
</dbReference>
<evidence type="ECO:0000256" key="5">
    <source>
        <dbReference type="ARBA" id="ARBA00022723"/>
    </source>
</evidence>
<evidence type="ECO:0000259" key="15">
    <source>
        <dbReference type="SMART" id="SM00484"/>
    </source>
</evidence>
<evidence type="ECO:0000256" key="12">
    <source>
        <dbReference type="ARBA" id="ARBA00023125"/>
    </source>
</evidence>
<keyword evidence="13" id="KW-0234">DNA repair</keyword>
<dbReference type="Pfam" id="PF00867">
    <property type="entry name" value="XPG_I"/>
    <property type="match status" value="1"/>
</dbReference>
<dbReference type="SUPFAM" id="SSF47807">
    <property type="entry name" value="5' to 3' exonuclease, C-terminal subdomain"/>
    <property type="match status" value="1"/>
</dbReference>
<keyword evidence="14" id="KW-0539">Nucleus</keyword>
<dbReference type="CDD" id="cd09857">
    <property type="entry name" value="PIN_EXO1"/>
    <property type="match status" value="1"/>
</dbReference>
<evidence type="ECO:0000256" key="8">
    <source>
        <dbReference type="ARBA" id="ARBA00022801"/>
    </source>
</evidence>
<keyword evidence="12" id="KW-0238">DNA-binding</keyword>
<dbReference type="InterPro" id="IPR029060">
    <property type="entry name" value="PIN-like_dom_sf"/>
</dbReference>
<keyword evidence="7" id="KW-0227">DNA damage</keyword>
<keyword evidence="9" id="KW-0269">Exonuclease</keyword>
<organism evidence="17 18">
    <name type="scientific">Pneumocystis wakefieldiae</name>
    <dbReference type="NCBI Taxonomy" id="38082"/>
    <lineage>
        <taxon>Eukaryota</taxon>
        <taxon>Fungi</taxon>
        <taxon>Dikarya</taxon>
        <taxon>Ascomycota</taxon>
        <taxon>Taphrinomycotina</taxon>
        <taxon>Pneumocystomycetes</taxon>
        <taxon>Pneumocystaceae</taxon>
        <taxon>Pneumocystis</taxon>
    </lineage>
</organism>
<dbReference type="GO" id="GO:0005634">
    <property type="term" value="C:nucleus"/>
    <property type="evidence" value="ECO:0007669"/>
    <property type="project" value="UniProtKB-SubCell"/>
</dbReference>
<dbReference type="CDD" id="cd09908">
    <property type="entry name" value="H3TH_EXO1"/>
    <property type="match status" value="1"/>
</dbReference>
<comment type="cofactor">
    <cofactor evidence="1">
        <name>Mg(2+)</name>
        <dbReference type="ChEBI" id="CHEBI:18420"/>
    </cofactor>
</comment>
<dbReference type="PRINTS" id="PR00853">
    <property type="entry name" value="XPGRADSUPER"/>
</dbReference>
<evidence type="ECO:0000259" key="16">
    <source>
        <dbReference type="SMART" id="SM00485"/>
    </source>
</evidence>
<dbReference type="SMART" id="SM00484">
    <property type="entry name" value="XPGI"/>
    <property type="match status" value="1"/>
</dbReference>
<dbReference type="InterPro" id="IPR006085">
    <property type="entry name" value="XPG_DNA_repair_N"/>
</dbReference>
<dbReference type="InterPro" id="IPR019974">
    <property type="entry name" value="XPG_CS"/>
</dbReference>
<dbReference type="SUPFAM" id="SSF88723">
    <property type="entry name" value="PIN domain-like"/>
    <property type="match status" value="1"/>
</dbReference>
<evidence type="ECO:0000256" key="4">
    <source>
        <dbReference type="ARBA" id="ARBA00022722"/>
    </source>
</evidence>
<evidence type="ECO:0000256" key="1">
    <source>
        <dbReference type="ARBA" id="ARBA00001946"/>
    </source>
</evidence>
<keyword evidence="18" id="KW-1185">Reference proteome</keyword>
<reference evidence="17" key="1">
    <citation type="submission" date="2020-06" db="EMBL/GenBank/DDBJ databases">
        <title>Genomes of multiple members of Pneumocystis genus reveal paths to human pathogen Pneumocystis jirovecii.</title>
        <authorList>
            <person name="Cisse O.H."/>
            <person name="Ma L."/>
            <person name="Dekker J."/>
            <person name="Khil P."/>
            <person name="Jo J."/>
            <person name="Brenchley J."/>
            <person name="Blair R."/>
            <person name="Pahar B."/>
            <person name="Chabe M."/>
            <person name="Van Rompay K.A."/>
            <person name="Keesler R."/>
            <person name="Sukura A."/>
            <person name="Hirsch V."/>
            <person name="Kutty G."/>
            <person name="Liu Y."/>
            <person name="Peng L."/>
            <person name="Chen J."/>
            <person name="Song J."/>
            <person name="Weissenbacher-Lang C."/>
            <person name="Xu J."/>
            <person name="Upham N.S."/>
            <person name="Stajich J.E."/>
            <person name="Cuomo C.A."/>
            <person name="Cushion M.T."/>
            <person name="Kovacs J.A."/>
        </authorList>
    </citation>
    <scope>NUCLEOTIDE SEQUENCE</scope>
    <source>
        <strain evidence="17">2A</strain>
    </source>
</reference>
<evidence type="ECO:0000313" key="17">
    <source>
        <dbReference type="EMBL" id="QSL64477.1"/>
    </source>
</evidence>
<dbReference type="SMART" id="SM00485">
    <property type="entry name" value="XPGN"/>
    <property type="match status" value="1"/>
</dbReference>
<feature type="domain" description="XPG-I" evidence="15">
    <location>
        <begin position="138"/>
        <end position="206"/>
    </location>
</feature>
<dbReference type="InterPro" id="IPR036279">
    <property type="entry name" value="5-3_exonuclease_C_sf"/>
</dbReference>
<evidence type="ECO:0000256" key="11">
    <source>
        <dbReference type="ARBA" id="ARBA00022881"/>
    </source>
</evidence>
<evidence type="ECO:0000256" key="13">
    <source>
        <dbReference type="ARBA" id="ARBA00023204"/>
    </source>
</evidence>
<dbReference type="AlphaFoldDB" id="A0A899G7D4"/>
<dbReference type="PANTHER" id="PTHR11081:SF9">
    <property type="entry name" value="FLAP ENDONUCLEASE 1"/>
    <property type="match status" value="1"/>
</dbReference>
<comment type="similarity">
    <text evidence="3">Belongs to the XPG/RAD2 endonuclease family. EXO1 subfamily.</text>
</comment>
<dbReference type="InterPro" id="IPR006084">
    <property type="entry name" value="XPG/Rad2"/>
</dbReference>
<dbReference type="EMBL" id="CP054533">
    <property type="protein sequence ID" value="QSL64477.1"/>
    <property type="molecule type" value="Genomic_DNA"/>
</dbReference>
<evidence type="ECO:0000256" key="6">
    <source>
        <dbReference type="ARBA" id="ARBA00022759"/>
    </source>
</evidence>
<comment type="subcellular location">
    <subcellularLocation>
        <location evidence="2">Nucleus</location>
    </subcellularLocation>
</comment>
<dbReference type="Gene3D" id="3.40.50.1010">
    <property type="entry name" value="5'-nuclease"/>
    <property type="match status" value="1"/>
</dbReference>
<dbReference type="Proteomes" id="UP000663699">
    <property type="component" value="Chromosome 2"/>
</dbReference>
<feature type="domain" description="XPG N-terminal" evidence="16">
    <location>
        <begin position="1"/>
        <end position="99"/>
    </location>
</feature>
<name>A0A899G7D4_9ASCO</name>
<dbReference type="Gene3D" id="1.10.150.20">
    <property type="entry name" value="5' to 3' exonuclease, C-terminal subdomain"/>
    <property type="match status" value="1"/>
</dbReference>
<keyword evidence="5" id="KW-0479">Metal-binding</keyword>
<evidence type="ECO:0008006" key="19">
    <source>
        <dbReference type="Google" id="ProtNLM"/>
    </source>
</evidence>
<dbReference type="Pfam" id="PF00752">
    <property type="entry name" value="XPG_N"/>
    <property type="match status" value="1"/>
</dbReference>
<evidence type="ECO:0000256" key="14">
    <source>
        <dbReference type="ARBA" id="ARBA00023242"/>
    </source>
</evidence>
<evidence type="ECO:0000256" key="10">
    <source>
        <dbReference type="ARBA" id="ARBA00022842"/>
    </source>
</evidence>
<evidence type="ECO:0000256" key="7">
    <source>
        <dbReference type="ARBA" id="ARBA00022763"/>
    </source>
</evidence>
<evidence type="ECO:0000256" key="2">
    <source>
        <dbReference type="ARBA" id="ARBA00004123"/>
    </source>
</evidence>
<dbReference type="FunFam" id="3.40.50.1010:FF:000002">
    <property type="entry name" value="Exonuclease 1, putative"/>
    <property type="match status" value="1"/>
</dbReference>
<dbReference type="GO" id="GO:0006281">
    <property type="term" value="P:DNA repair"/>
    <property type="evidence" value="ECO:0007669"/>
    <property type="project" value="UniProtKB-KW"/>
</dbReference>
<protein>
    <recommendedName>
        <fullName evidence="19">Exonuclease 1</fullName>
    </recommendedName>
</protein>
<keyword evidence="8" id="KW-0378">Hydrolase</keyword>
<dbReference type="OrthoDB" id="26491at2759"/>
<evidence type="ECO:0000313" key="18">
    <source>
        <dbReference type="Proteomes" id="UP000663699"/>
    </source>
</evidence>
<evidence type="ECO:0000256" key="9">
    <source>
        <dbReference type="ARBA" id="ARBA00022839"/>
    </source>
</evidence>
<keyword evidence="10" id="KW-0460">Magnesium</keyword>
<dbReference type="GO" id="GO:0017108">
    <property type="term" value="F:5'-flap endonuclease activity"/>
    <property type="evidence" value="ECO:0007669"/>
    <property type="project" value="TreeGrafter"/>
</dbReference>
<dbReference type="InterPro" id="IPR006086">
    <property type="entry name" value="XPG-I_dom"/>
</dbReference>
<dbReference type="FunFam" id="1.10.150.20:FF:000011">
    <property type="entry name" value="exonuclease 1"/>
    <property type="match status" value="1"/>
</dbReference>
<keyword evidence="11" id="KW-0267">Excision nuclease</keyword>
<dbReference type="GO" id="GO:0003677">
    <property type="term" value="F:DNA binding"/>
    <property type="evidence" value="ECO:0007669"/>
    <property type="project" value="UniProtKB-KW"/>
</dbReference>
<keyword evidence="4" id="KW-0540">Nuclease</keyword>